<dbReference type="PANTHER" id="PTHR35144">
    <property type="entry name" value="MEIOSIS-SPECIFIC TRANSCRIPTION FACTOR NDT80"/>
    <property type="match status" value="1"/>
</dbReference>
<feature type="compositionally biased region" description="Polar residues" evidence="3">
    <location>
        <begin position="822"/>
        <end position="855"/>
    </location>
</feature>
<protein>
    <recommendedName>
        <fullName evidence="4">NDT80 domain-containing protein</fullName>
    </recommendedName>
</protein>
<dbReference type="GO" id="GO:0003677">
    <property type="term" value="F:DNA binding"/>
    <property type="evidence" value="ECO:0007669"/>
    <property type="project" value="UniProtKB-KW"/>
</dbReference>
<dbReference type="SUPFAM" id="SSF49417">
    <property type="entry name" value="p53-like transcription factors"/>
    <property type="match status" value="1"/>
</dbReference>
<dbReference type="Proteomes" id="UP000268093">
    <property type="component" value="Unassembled WGS sequence"/>
</dbReference>
<dbReference type="InterPro" id="IPR024061">
    <property type="entry name" value="NDT80_DNA-bd_dom"/>
</dbReference>
<dbReference type="OrthoDB" id="2288358at2759"/>
<feature type="compositionally biased region" description="Polar residues" evidence="3">
    <location>
        <begin position="968"/>
        <end position="982"/>
    </location>
</feature>
<organism evidence="5 6">
    <name type="scientific">Jimgerdemannia flammicorona</name>
    <dbReference type="NCBI Taxonomy" id="994334"/>
    <lineage>
        <taxon>Eukaryota</taxon>
        <taxon>Fungi</taxon>
        <taxon>Fungi incertae sedis</taxon>
        <taxon>Mucoromycota</taxon>
        <taxon>Mucoromycotina</taxon>
        <taxon>Endogonomycetes</taxon>
        <taxon>Endogonales</taxon>
        <taxon>Endogonaceae</taxon>
        <taxon>Jimgerdemannia</taxon>
    </lineage>
</organism>
<proteinExistence type="predicted"/>
<name>A0A433CXQ2_9FUNG</name>
<dbReference type="GO" id="GO:0000228">
    <property type="term" value="C:nuclear chromosome"/>
    <property type="evidence" value="ECO:0007669"/>
    <property type="project" value="TreeGrafter"/>
</dbReference>
<feature type="compositionally biased region" description="Low complexity" evidence="3">
    <location>
        <begin position="720"/>
        <end position="734"/>
    </location>
</feature>
<evidence type="ECO:0000259" key="4">
    <source>
        <dbReference type="PROSITE" id="PS51517"/>
    </source>
</evidence>
<dbReference type="GO" id="GO:0003700">
    <property type="term" value="F:DNA-binding transcription factor activity"/>
    <property type="evidence" value="ECO:0007669"/>
    <property type="project" value="UniProtKB-UniRule"/>
</dbReference>
<feature type="domain" description="NDT80" evidence="4">
    <location>
        <begin position="369"/>
        <end position="630"/>
    </location>
</feature>
<dbReference type="InterPro" id="IPR008967">
    <property type="entry name" value="p53-like_TF_DNA-bd_sf"/>
</dbReference>
<dbReference type="PANTHER" id="PTHR35144:SF2">
    <property type="entry name" value="MEIOSIS-SPECIFIC TRANSCRIPTION FACTOR NDT80"/>
    <property type="match status" value="1"/>
</dbReference>
<dbReference type="AlphaFoldDB" id="A0A433CXQ2"/>
<comment type="caution">
    <text evidence="5">The sequence shown here is derived from an EMBL/GenBank/DDBJ whole genome shotgun (WGS) entry which is preliminary data.</text>
</comment>
<dbReference type="GO" id="GO:0051321">
    <property type="term" value="P:meiotic cell cycle"/>
    <property type="evidence" value="ECO:0007669"/>
    <property type="project" value="TreeGrafter"/>
</dbReference>
<feature type="compositionally biased region" description="Pro residues" evidence="3">
    <location>
        <begin position="265"/>
        <end position="278"/>
    </location>
</feature>
<feature type="compositionally biased region" description="Polar residues" evidence="3">
    <location>
        <begin position="999"/>
        <end position="1010"/>
    </location>
</feature>
<dbReference type="InterPro" id="IPR037141">
    <property type="entry name" value="NDT80_DNA-bd_dom_sf"/>
</dbReference>
<dbReference type="PROSITE" id="PS51517">
    <property type="entry name" value="NDT80"/>
    <property type="match status" value="1"/>
</dbReference>
<dbReference type="Gene3D" id="2.60.40.1390">
    <property type="entry name" value="NDT80 DNA-binding domain"/>
    <property type="match status" value="1"/>
</dbReference>
<feature type="region of interest" description="Disordered" evidence="3">
    <location>
        <begin position="686"/>
        <end position="860"/>
    </location>
</feature>
<evidence type="ECO:0000256" key="1">
    <source>
        <dbReference type="ARBA" id="ARBA00023125"/>
    </source>
</evidence>
<dbReference type="EMBL" id="RBNI01011166">
    <property type="protein sequence ID" value="RUP43366.1"/>
    <property type="molecule type" value="Genomic_DNA"/>
</dbReference>
<evidence type="ECO:0000256" key="3">
    <source>
        <dbReference type="SAM" id="MobiDB-lite"/>
    </source>
</evidence>
<keyword evidence="6" id="KW-1185">Reference proteome</keyword>
<gene>
    <name evidence="5" type="ORF">BC936DRAFT_137286</name>
</gene>
<keyword evidence="1 2" id="KW-0238">DNA-binding</keyword>
<feature type="compositionally biased region" description="Pro residues" evidence="3">
    <location>
        <begin position="364"/>
        <end position="376"/>
    </location>
</feature>
<evidence type="ECO:0000313" key="6">
    <source>
        <dbReference type="Proteomes" id="UP000268093"/>
    </source>
</evidence>
<reference evidence="5 6" key="1">
    <citation type="journal article" date="2018" name="New Phytol.">
        <title>Phylogenomics of Endogonaceae and evolution of mycorrhizas within Mucoromycota.</title>
        <authorList>
            <person name="Chang Y."/>
            <person name="Desiro A."/>
            <person name="Na H."/>
            <person name="Sandor L."/>
            <person name="Lipzen A."/>
            <person name="Clum A."/>
            <person name="Barry K."/>
            <person name="Grigoriev I.V."/>
            <person name="Martin F.M."/>
            <person name="Stajich J.E."/>
            <person name="Smith M.E."/>
            <person name="Bonito G."/>
            <person name="Spatafora J.W."/>
        </authorList>
    </citation>
    <scope>NUCLEOTIDE SEQUENCE [LARGE SCALE GENOMIC DNA]</scope>
    <source>
        <strain evidence="5 6">GMNB39</strain>
    </source>
</reference>
<feature type="region of interest" description="Disordered" evidence="3">
    <location>
        <begin position="901"/>
        <end position="1030"/>
    </location>
</feature>
<dbReference type="InterPro" id="IPR052605">
    <property type="entry name" value="Fungal_trans_regulator"/>
</dbReference>
<feature type="region of interest" description="Disordered" evidence="3">
    <location>
        <begin position="256"/>
        <end position="311"/>
    </location>
</feature>
<feature type="compositionally biased region" description="Polar residues" evidence="3">
    <location>
        <begin position="398"/>
        <end position="412"/>
    </location>
</feature>
<feature type="compositionally biased region" description="Low complexity" evidence="3">
    <location>
        <begin position="796"/>
        <end position="809"/>
    </location>
</feature>
<dbReference type="GO" id="GO:0045944">
    <property type="term" value="P:positive regulation of transcription by RNA polymerase II"/>
    <property type="evidence" value="ECO:0007669"/>
    <property type="project" value="TreeGrafter"/>
</dbReference>
<sequence>MSKGQHLSNDWLAGGPKISKEQLVGEFHYSILLRQLSLKSGHARQHDCVHPGWLSAGSEYADDLAARGRWAEAINRRDTWLALKTADFPCYTHLFAFSLRPHLLFTFSSLVRPSLSNHWDSAGLEKRTRRVNNQVNFDIPDHHAQTRRVRVTARKPRADSLGRKASTDALSTCSSKQQQTLSASAKSFGQQPPPTPLLFLTFQGTRTRPILIEVALPSLLLRSSYITRTSLDSTPDILFDLPLRVFSTVCARKPSAPLDPYSLRRPPPPQPPPPPPHSHPFTSRHQNESTRRQVAGTTPAGRAPPSSSCYASKRHARWLHAPLLIRPVHDQGPHSMYMPPPAAKPEGIDSPRSFPGFVAMPSQPTTPRPGGSPPGSGPHSPHEDRKMGSPLDGRGAPFTTSSFHSAPFQSGVQRKRRADSLFPVEAGPFFSATKPHHSLYTMDRTNGYKLRINSKVDRGFFLADNDWTCYRRNYFQVSSAFSIQGTNHGLNDVETPCLIEVDGAFHTVQQFLLGISAKVSNSDKKIELVQHTPKRDKGPQMVPQAKAIRAGGNLNLSSVGSNQNIVTFERVQFKTATANNGKRRAAQQYYVIIVDLYVQCDNGEQYKVASSQSAPLVVRGRSPGHYADNHERFNPLAMGPAPPEDRMFAGFSHRTPGGPPPGVMPGDFNASYSPYSPYPPYSAFSPNPPLRSDPLSMLMQNSPSAPNPPYHPHHPPQPYMVPSISDVSSSESSSPDMYTNELSSPDPNDNNHGPNHHTPKLAHVPQSHPHHQPMGLNIQGVSTEGGDPWNRTRANSSTSVISYSASSSHSTEEPQYPPYPNGSASQNGQHQPPTSSGGHSAFTTFDSRQPPNGQQGHPKYHNMKLEINGQHDLPAISEHHPMTSPAYHSHEYEDFQWHQQHNHQNGYHSEGDHPGYHHHPNGGPGSNGRPHPNGHQAQHHDQNGRSHQQQPPPHMTNGKPANGPPPSSQGAPNGHQPSSWDNGNRHDNPATSGPGPLNGHTSPSTPTTELGKTMMNMSFRMGKMEEADKL</sequence>
<evidence type="ECO:0000313" key="5">
    <source>
        <dbReference type="EMBL" id="RUP43366.1"/>
    </source>
</evidence>
<evidence type="ECO:0000256" key="2">
    <source>
        <dbReference type="PROSITE-ProRule" id="PRU00850"/>
    </source>
</evidence>
<feature type="DNA-binding region" description="NDT80" evidence="2">
    <location>
        <begin position="369"/>
        <end position="630"/>
    </location>
</feature>
<feature type="region of interest" description="Disordered" evidence="3">
    <location>
        <begin position="330"/>
        <end position="414"/>
    </location>
</feature>
<accession>A0A433CXQ2</accession>
<dbReference type="Pfam" id="PF05224">
    <property type="entry name" value="NDT80_PhoG"/>
    <property type="match status" value="1"/>
</dbReference>
<feature type="compositionally biased region" description="Pro residues" evidence="3">
    <location>
        <begin position="705"/>
        <end position="719"/>
    </location>
</feature>